<evidence type="ECO:0000313" key="1">
    <source>
        <dbReference type="EMBL" id="SEH64887.1"/>
    </source>
</evidence>
<sequence>MAENKTETKIVMLTIKQAAALVEGLTEYRVRQMCLSGQVPHIMAGNKYLINKELFLKYLRGETA</sequence>
<evidence type="ECO:0000313" key="2">
    <source>
        <dbReference type="Proteomes" id="UP000183190"/>
    </source>
</evidence>
<accession>A0A1H6JR07</accession>
<dbReference type="Proteomes" id="UP000183190">
    <property type="component" value="Unassembled WGS sequence"/>
</dbReference>
<gene>
    <name evidence="1" type="ORF">SAMN02910265_01923</name>
</gene>
<dbReference type="RefSeq" id="WP_028518167.1">
    <property type="nucleotide sequence ID" value="NZ_FNWV01000006.1"/>
</dbReference>
<protein>
    <submittedName>
        <fullName evidence="1">DNA binding domain-containing protein, excisionase family</fullName>
    </submittedName>
</protein>
<dbReference type="OrthoDB" id="1634422at2"/>
<dbReference type="EMBL" id="FNWV01000006">
    <property type="protein sequence ID" value="SEH64887.1"/>
    <property type="molecule type" value="Genomic_DNA"/>
</dbReference>
<dbReference type="GeneID" id="42538550"/>
<proteinExistence type="predicted"/>
<name>A0A1H6JR07_RUMFL</name>
<reference evidence="1 2" key="1">
    <citation type="submission" date="2016-10" db="EMBL/GenBank/DDBJ databases">
        <authorList>
            <person name="de Groot N.N."/>
        </authorList>
    </citation>
    <scope>NUCLEOTIDE SEQUENCE [LARGE SCALE GENOMIC DNA]</scope>
    <source>
        <strain evidence="1 2">YAD2003</strain>
    </source>
</reference>
<dbReference type="AlphaFoldDB" id="A0A1H6JR07"/>
<organism evidence="1 2">
    <name type="scientific">Ruminococcus flavefaciens</name>
    <dbReference type="NCBI Taxonomy" id="1265"/>
    <lineage>
        <taxon>Bacteria</taxon>
        <taxon>Bacillati</taxon>
        <taxon>Bacillota</taxon>
        <taxon>Clostridia</taxon>
        <taxon>Eubacteriales</taxon>
        <taxon>Oscillospiraceae</taxon>
        <taxon>Ruminococcus</taxon>
    </lineage>
</organism>